<dbReference type="Gene3D" id="3.55.50.10">
    <property type="entry name" value="Baseplate protein-like domains"/>
    <property type="match status" value="1"/>
</dbReference>
<evidence type="ECO:0000259" key="2">
    <source>
        <dbReference type="Pfam" id="PF04717"/>
    </source>
</evidence>
<dbReference type="InterPro" id="IPR006533">
    <property type="entry name" value="T6SS_Vgr_RhsGE"/>
</dbReference>
<dbReference type="SUPFAM" id="SSF69349">
    <property type="entry name" value="Phage fibre proteins"/>
    <property type="match status" value="1"/>
</dbReference>
<dbReference type="InterPro" id="IPR017847">
    <property type="entry name" value="T6SS_RhsGE_Vgr_subset"/>
</dbReference>
<keyword evidence="4" id="KW-1185">Reference proteome</keyword>
<evidence type="ECO:0000256" key="1">
    <source>
        <dbReference type="ARBA" id="ARBA00005558"/>
    </source>
</evidence>
<dbReference type="SUPFAM" id="SSF69279">
    <property type="entry name" value="Phage tail proteins"/>
    <property type="match status" value="2"/>
</dbReference>
<dbReference type="SUPFAM" id="SSF69255">
    <property type="entry name" value="gp5 N-terminal domain-like"/>
    <property type="match status" value="1"/>
</dbReference>
<dbReference type="Pfam" id="PF04717">
    <property type="entry name" value="Phage_base_V"/>
    <property type="match status" value="1"/>
</dbReference>
<dbReference type="Proteomes" id="UP000317421">
    <property type="component" value="Unassembled WGS sequence"/>
</dbReference>
<dbReference type="NCBIfam" id="TIGR01646">
    <property type="entry name" value="vgr_GE"/>
    <property type="match status" value="1"/>
</dbReference>
<feature type="domain" description="Gp5/Type VI secretion system Vgr protein OB-fold" evidence="2">
    <location>
        <begin position="475"/>
        <end position="524"/>
    </location>
</feature>
<dbReference type="EMBL" id="SJPR01000002">
    <property type="protein sequence ID" value="TWT97788.1"/>
    <property type="molecule type" value="Genomic_DNA"/>
</dbReference>
<dbReference type="InterPro" id="IPR006531">
    <property type="entry name" value="Gp5/Vgr_OB"/>
</dbReference>
<name>A0A5C6AEP1_9BACT</name>
<dbReference type="AlphaFoldDB" id="A0A5C6AEP1"/>
<evidence type="ECO:0000313" key="4">
    <source>
        <dbReference type="Proteomes" id="UP000317421"/>
    </source>
</evidence>
<proteinExistence type="inferred from homology"/>
<gene>
    <name evidence="3" type="ORF">Pla108_19400</name>
</gene>
<dbReference type="Gene3D" id="2.30.110.50">
    <property type="match status" value="1"/>
</dbReference>
<organism evidence="3 4">
    <name type="scientific">Botrimarina colliarenosi</name>
    <dbReference type="NCBI Taxonomy" id="2528001"/>
    <lineage>
        <taxon>Bacteria</taxon>
        <taxon>Pseudomonadati</taxon>
        <taxon>Planctomycetota</taxon>
        <taxon>Planctomycetia</taxon>
        <taxon>Pirellulales</taxon>
        <taxon>Lacipirellulaceae</taxon>
        <taxon>Botrimarina</taxon>
    </lineage>
</organism>
<accession>A0A5C6AEP1</accession>
<reference evidence="3 4" key="1">
    <citation type="submission" date="2019-02" db="EMBL/GenBank/DDBJ databases">
        <title>Deep-cultivation of Planctomycetes and their phenomic and genomic characterization uncovers novel biology.</title>
        <authorList>
            <person name="Wiegand S."/>
            <person name="Jogler M."/>
            <person name="Boedeker C."/>
            <person name="Pinto D."/>
            <person name="Vollmers J."/>
            <person name="Rivas-Marin E."/>
            <person name="Kohn T."/>
            <person name="Peeters S.H."/>
            <person name="Heuer A."/>
            <person name="Rast P."/>
            <person name="Oberbeckmann S."/>
            <person name="Bunk B."/>
            <person name="Jeske O."/>
            <person name="Meyerdierks A."/>
            <person name="Storesund J.E."/>
            <person name="Kallscheuer N."/>
            <person name="Luecker S."/>
            <person name="Lage O.M."/>
            <person name="Pohl T."/>
            <person name="Merkel B.J."/>
            <person name="Hornburger P."/>
            <person name="Mueller R.-W."/>
            <person name="Bruemmer F."/>
            <person name="Labrenz M."/>
            <person name="Spormann A.M."/>
            <person name="Op Den Camp H."/>
            <person name="Overmann J."/>
            <person name="Amann R."/>
            <person name="Jetten M.S.M."/>
            <person name="Mascher T."/>
            <person name="Medema M.H."/>
            <person name="Devos D.P."/>
            <person name="Kaster A.-K."/>
            <person name="Ovreas L."/>
            <person name="Rohde M."/>
            <person name="Galperin M.Y."/>
            <person name="Jogler C."/>
        </authorList>
    </citation>
    <scope>NUCLEOTIDE SEQUENCE [LARGE SCALE GENOMIC DNA]</scope>
    <source>
        <strain evidence="3 4">Pla108</strain>
    </source>
</reference>
<dbReference type="Gene3D" id="2.40.50.230">
    <property type="entry name" value="Gp5 N-terminal domain"/>
    <property type="match status" value="1"/>
</dbReference>
<sequence length="606" mass="66446">MADSEASDSDDFAVGAKSRPVRVTTPLSTPLAVKSFKGTEGLSEPFRFELSLMAESDNVDFAKLLGGSVTVTVDLPGQSTRVWNGIVTSLSQTGQDDNFTYYEAVLEPALVRLRMRNDFRIFQDKKIDDIVDAMLTDLKPEKSYLHADSRQPHNFRVQYGESDLNFVSRLMEEAGLFYYFKHAEGSHTLVLCDDSTKLPAIPDISPLEYRTLEGGVCNTPAVKSWIKTQRLTTSHVECLDPHFQLPRAPYDANRDASAMASDIPATIQVGKVTHAFPPDKKALPIFQFPGGYAARYDSVGTKEQDPDPAEFEQSPIKNVVPDGKSEASLQSDLLAMAALRIDAQSNALALSPGGVFTLGEHFNADADFLVTRVAHQALVGGGAFSREQASLDYSNEFNCQPSGLPYRSPRRSGKPVVNGVQSAMVVADVTANEADPTKLKSQLYDKYGRVKVWFPWDRRPEAPAEGEPPAGSVGPTGRSCWVRVSQFWAGAGWGAFFWPRHGHEVLVAFEYGDPDRPVIVGSVYNAKNLPPMKMPVQQAITGVTSCSIQGNPKNEFNGVTFHDDINNEHLSLHSEAHRLDINEQSEHSYVYGSSVSMCGSLFGSPK</sequence>
<comment type="caution">
    <text evidence="3">The sequence shown here is derived from an EMBL/GenBank/DDBJ whole genome shotgun (WGS) entry which is preliminary data.</text>
</comment>
<comment type="similarity">
    <text evidence="1">Belongs to the VgrG protein family.</text>
</comment>
<dbReference type="Gene3D" id="4.10.220.110">
    <property type="match status" value="1"/>
</dbReference>
<dbReference type="NCBIfam" id="TIGR03361">
    <property type="entry name" value="VI_Rhs_Vgr"/>
    <property type="match status" value="2"/>
</dbReference>
<dbReference type="InterPro" id="IPR037026">
    <property type="entry name" value="Vgr_OB-fold_dom_sf"/>
</dbReference>
<dbReference type="OrthoDB" id="9762420at2"/>
<dbReference type="Pfam" id="PF05954">
    <property type="entry name" value="Phage_GPD"/>
    <property type="match status" value="1"/>
</dbReference>
<protein>
    <submittedName>
        <fullName evidence="3">Phage-related baseplate assembly protein</fullName>
    </submittedName>
</protein>
<evidence type="ECO:0000313" key="3">
    <source>
        <dbReference type="EMBL" id="TWT97788.1"/>
    </source>
</evidence>
<dbReference type="RefSeq" id="WP_146444690.1">
    <property type="nucleotide sequence ID" value="NZ_SJPR01000002.1"/>
</dbReference>